<dbReference type="Proteomes" id="UP001297580">
    <property type="component" value="Chromosome"/>
</dbReference>
<dbReference type="RefSeq" id="WP_008879242.1">
    <property type="nucleotide sequence ID" value="NZ_CP017690.1"/>
</dbReference>
<dbReference type="Pfam" id="PF03323">
    <property type="entry name" value="GerA"/>
    <property type="match status" value="1"/>
</dbReference>
<protein>
    <submittedName>
        <fullName evidence="4">Spore germination protein</fullName>
    </submittedName>
</protein>
<keyword evidence="3" id="KW-0812">Transmembrane</keyword>
<dbReference type="PIRSF" id="PIRSF005690">
    <property type="entry name" value="GerBA"/>
    <property type="match status" value="1"/>
</dbReference>
<dbReference type="PANTHER" id="PTHR22550:SF5">
    <property type="entry name" value="LEUCINE ZIPPER PROTEIN 4"/>
    <property type="match status" value="1"/>
</dbReference>
<dbReference type="PANTHER" id="PTHR22550">
    <property type="entry name" value="SPORE GERMINATION PROTEIN"/>
    <property type="match status" value="1"/>
</dbReference>
<evidence type="ECO:0000256" key="2">
    <source>
        <dbReference type="ARBA" id="ARBA00023136"/>
    </source>
</evidence>
<feature type="transmembrane region" description="Helical" evidence="3">
    <location>
        <begin position="433"/>
        <end position="459"/>
    </location>
</feature>
<evidence type="ECO:0000256" key="3">
    <source>
        <dbReference type="SAM" id="Phobius"/>
    </source>
</evidence>
<evidence type="ECO:0000313" key="5">
    <source>
        <dbReference type="Proteomes" id="UP001297580"/>
    </source>
</evidence>
<keyword evidence="3" id="KW-1133">Transmembrane helix</keyword>
<gene>
    <name evidence="4" type="ORF">HSX42_08680</name>
</gene>
<dbReference type="EMBL" id="CP133461">
    <property type="protein sequence ID" value="WMV77797.1"/>
    <property type="molecule type" value="Genomic_DNA"/>
</dbReference>
<evidence type="ECO:0000313" key="4">
    <source>
        <dbReference type="EMBL" id="WMV77797.1"/>
    </source>
</evidence>
<keyword evidence="5" id="KW-1185">Reference proteome</keyword>
<sequence>MKPIMRAAQGKRLNDDYTGLETVIISEEALQMMYAKCSDVIMTETAVPSPLSDGSSKTVHLLFIYCEELCDVQMLQKTIYPMFRKICEQHSCFSHADIETCKPPALEYMGHEVRIDDLNLRLFSGDLLIYFREADALYAMPLASPPNRDPEEPNTEVSIRGPKDGFIEEINKNVALIRKRLRSNCLAYESFIIGTRSQTKVALLYVEDIANTAIIDEVRRRLLSLYIDSVTSTSQIEEWLSDTKIALFPMFGYTGRPDFAVNSLLNGRFIILVDGSPTALIGPGNLTFLLNTSEDNNTFFLFVVFQRLLRLVGTSVAIYLPGAWIALTSFHPDQLPFTLLATLILSRQGVPLPVPLEMFIMMILFEVFKEAGMRLPIAIGQTLSVVGGLIIGQAAINAGLAAPATLVVAAISVISTFTLVNQNIAGSVTLLRFIVLIFASSLGLFGFILSLFFFLTYIVNLHIFGIPYLTPLAPPSKDIGKVFIPSTWKQFRTRDRIVRPKDLIAKERERQ</sequence>
<comment type="similarity">
    <text evidence="1">Belongs to the GerABKA family.</text>
</comment>
<dbReference type="InterPro" id="IPR004995">
    <property type="entry name" value="Spore_Ger"/>
</dbReference>
<organism evidence="4 5">
    <name type="scientific">Geobacillus thermodenitrificans</name>
    <dbReference type="NCBI Taxonomy" id="33940"/>
    <lineage>
        <taxon>Bacteria</taxon>
        <taxon>Bacillati</taxon>
        <taxon>Bacillota</taxon>
        <taxon>Bacilli</taxon>
        <taxon>Bacillales</taxon>
        <taxon>Anoxybacillaceae</taxon>
        <taxon>Geobacillus</taxon>
    </lineage>
</organism>
<dbReference type="GeneID" id="87620950"/>
<feature type="transmembrane region" description="Helical" evidence="3">
    <location>
        <begin position="308"/>
        <end position="330"/>
    </location>
</feature>
<feature type="transmembrane region" description="Helical" evidence="3">
    <location>
        <begin position="402"/>
        <end position="421"/>
    </location>
</feature>
<evidence type="ECO:0000256" key="1">
    <source>
        <dbReference type="ARBA" id="ARBA00005278"/>
    </source>
</evidence>
<name>A0ABY9QFW3_GEOTD</name>
<proteinExistence type="inferred from homology"/>
<reference evidence="4 5" key="1">
    <citation type="submission" date="2023-08" db="EMBL/GenBank/DDBJ databases">
        <title>Complete genome sequence of Geobacillus thermodenitrificans K1041, a genetically tractable strain representative of the genus Geobacillus.</title>
        <authorList>
            <person name="Kani S."/>
            <person name="Suzuki H."/>
        </authorList>
    </citation>
    <scope>NUCLEOTIDE SEQUENCE [LARGE SCALE GENOMIC DNA]</scope>
    <source>
        <strain evidence="4 5">K1041</strain>
    </source>
</reference>
<feature type="transmembrane region" description="Helical" evidence="3">
    <location>
        <begin position="350"/>
        <end position="368"/>
    </location>
</feature>
<dbReference type="InterPro" id="IPR050768">
    <property type="entry name" value="UPF0353/GerABKA_families"/>
</dbReference>
<feature type="transmembrane region" description="Helical" evidence="3">
    <location>
        <begin position="375"/>
        <end position="396"/>
    </location>
</feature>
<accession>A0ABY9QFW3</accession>
<keyword evidence="2 3" id="KW-0472">Membrane</keyword>